<dbReference type="PANTHER" id="PTHR31689">
    <property type="entry name" value="DIAMINOPIMELATE EPIMERASE, CHLOROPLASTIC"/>
    <property type="match status" value="1"/>
</dbReference>
<evidence type="ECO:0000256" key="1">
    <source>
        <dbReference type="ARBA" id="ARBA00010219"/>
    </source>
</evidence>
<feature type="site" description="Important for dimerization" evidence="3">
    <location>
        <position position="260"/>
    </location>
</feature>
<name>A0ABS5N401_9PSED</name>
<proteinExistence type="inferred from homology"/>
<feature type="binding site" evidence="3">
    <location>
        <position position="64"/>
    </location>
    <ligand>
        <name>substrate</name>
    </ligand>
</feature>
<keyword evidence="3" id="KW-0028">Amino-acid biosynthesis</keyword>
<feature type="binding site" evidence="3">
    <location>
        <position position="150"/>
    </location>
    <ligand>
        <name>substrate</name>
    </ligand>
</feature>
<keyword evidence="3" id="KW-0457">Lysine biosynthesis</keyword>
<keyword evidence="6" id="KW-1185">Reference proteome</keyword>
<keyword evidence="2 3" id="KW-0413">Isomerase</keyword>
<evidence type="ECO:0000256" key="2">
    <source>
        <dbReference type="ARBA" id="ARBA00023235"/>
    </source>
</evidence>
<dbReference type="EC" id="5.1.1.7" evidence="3 4"/>
<keyword evidence="3" id="KW-0963">Cytoplasm</keyword>
<comment type="subunit">
    <text evidence="3">Homodimer.</text>
</comment>
<dbReference type="Proteomes" id="UP000676035">
    <property type="component" value="Unassembled WGS sequence"/>
</dbReference>
<sequence>MPLSFHKMHANGDDFILVDARHSANPITSAIAQRLGDRHRGIGFNQLAVLLDCADADVRLEFWNADGSVLDVCGSATRGAADRLMREASRKSITLRTTRGLLNCERTSSGLISVDMGEPLFHWMDIPLAEEHETLALPLPGNPVACSMGNPHCTYFIDDLSGLDIAALGPAIESNPLFPRKTNVHFVQVIDRQHIRLRIWERNGGIPLGSGSCACGAAVNGIRKGLLDHNVEVECDGGSVHVQWNGKGNVTLSGPVEPIYSGTIPDSQLKPNATPL</sequence>
<dbReference type="HAMAP" id="MF_00197">
    <property type="entry name" value="DAP_epimerase"/>
    <property type="match status" value="1"/>
</dbReference>
<feature type="binding site" evidence="3">
    <location>
        <position position="183"/>
    </location>
    <ligand>
        <name>substrate</name>
    </ligand>
</feature>
<dbReference type="Gene3D" id="3.10.310.10">
    <property type="entry name" value="Diaminopimelate Epimerase, Chain A, domain 1"/>
    <property type="match status" value="2"/>
</dbReference>
<dbReference type="SUPFAM" id="SSF54506">
    <property type="entry name" value="Diaminopimelate epimerase-like"/>
    <property type="match status" value="2"/>
</dbReference>
<accession>A0ABS5N401</accession>
<evidence type="ECO:0000313" key="6">
    <source>
        <dbReference type="Proteomes" id="UP000676035"/>
    </source>
</evidence>
<dbReference type="GO" id="GO:0008837">
    <property type="term" value="F:diaminopimelate epimerase activity"/>
    <property type="evidence" value="ECO:0007669"/>
    <property type="project" value="UniProtKB-EC"/>
</dbReference>
<feature type="active site" description="Proton donor" evidence="3">
    <location>
        <position position="73"/>
    </location>
</feature>
<protein>
    <recommendedName>
        <fullName evidence="3 4">Diaminopimelate epimerase</fullName>
        <shortName evidence="3">DAP epimerase</shortName>
        <ecNumber evidence="3 4">5.1.1.7</ecNumber>
    </recommendedName>
    <alternativeName>
        <fullName evidence="3">PLP-independent amino acid racemase</fullName>
    </alternativeName>
</protein>
<dbReference type="NCBIfam" id="TIGR00652">
    <property type="entry name" value="DapF"/>
    <property type="match status" value="1"/>
</dbReference>
<organism evidence="5 6">
    <name type="scientific">Pseudomonas rustica</name>
    <dbReference type="NCBI Taxonomy" id="2827099"/>
    <lineage>
        <taxon>Bacteria</taxon>
        <taxon>Pseudomonadati</taxon>
        <taxon>Pseudomonadota</taxon>
        <taxon>Gammaproteobacteria</taxon>
        <taxon>Pseudomonadales</taxon>
        <taxon>Pseudomonadaceae</taxon>
        <taxon>Pseudomonas</taxon>
    </lineage>
</organism>
<dbReference type="EMBL" id="JAGYHF010000012">
    <property type="protein sequence ID" value="MBS4081019.1"/>
    <property type="molecule type" value="Genomic_DNA"/>
</dbReference>
<comment type="function">
    <text evidence="3">Catalyzes the stereoinversion of LL-2,6-diaminopimelate (L,L-DAP) to meso-diaminopimelate (meso-DAP), a precursor of L-lysine and an essential component of the bacterial peptidoglycan.</text>
</comment>
<dbReference type="PANTHER" id="PTHR31689:SF0">
    <property type="entry name" value="DIAMINOPIMELATE EPIMERASE"/>
    <property type="match status" value="1"/>
</dbReference>
<dbReference type="Pfam" id="PF01678">
    <property type="entry name" value="DAP_epimerase"/>
    <property type="match status" value="2"/>
</dbReference>
<evidence type="ECO:0000256" key="4">
    <source>
        <dbReference type="NCBIfam" id="TIGR00652"/>
    </source>
</evidence>
<comment type="catalytic activity">
    <reaction evidence="3">
        <text>(2S,6S)-2,6-diaminopimelate = meso-2,6-diaminopimelate</text>
        <dbReference type="Rhea" id="RHEA:15393"/>
        <dbReference type="ChEBI" id="CHEBI:57609"/>
        <dbReference type="ChEBI" id="CHEBI:57791"/>
        <dbReference type="EC" id="5.1.1.7"/>
    </reaction>
</comment>
<comment type="caution">
    <text evidence="3">Lacks conserved residue(s) required for the propagation of feature annotation.</text>
</comment>
<gene>
    <name evidence="3 5" type="primary">dapF</name>
    <name evidence="5" type="ORF">KFS80_22265</name>
</gene>
<feature type="binding site" evidence="3">
    <location>
        <begin position="211"/>
        <end position="212"/>
    </location>
    <ligand>
        <name>substrate</name>
    </ligand>
</feature>
<feature type="site" description="Could be important to modulate the pK values of the two catalytic cysteine residues" evidence="3">
    <location>
        <position position="152"/>
    </location>
</feature>
<reference evidence="5 6" key="1">
    <citation type="submission" date="2021-04" db="EMBL/GenBank/DDBJ databases">
        <title>Pseudomonas rustica sp. nov. isolated from raw milk.</title>
        <authorList>
            <person name="Fiedler G."/>
            <person name="Gieschler S."/>
            <person name="Kabisch J."/>
            <person name="Grimmler C."/>
            <person name="Brinks E."/>
            <person name="Wagner N."/>
            <person name="Hetzer B."/>
            <person name="Franz C.M.A.P."/>
            <person name="Boehnlein C."/>
        </authorList>
    </citation>
    <scope>NUCLEOTIDE SEQUENCE [LARGE SCALE GENOMIC DNA]</scope>
    <source>
        <strain evidence="5 6">MBT-4</strain>
    </source>
</reference>
<dbReference type="RefSeq" id="WP_212545934.1">
    <property type="nucleotide sequence ID" value="NZ_JAGYHF010000012.1"/>
</dbReference>
<dbReference type="InterPro" id="IPR001653">
    <property type="entry name" value="DAP_epimerase_DapF"/>
</dbReference>
<feature type="binding site" evidence="3">
    <location>
        <begin position="201"/>
        <end position="202"/>
    </location>
    <ligand>
        <name>substrate</name>
    </ligand>
</feature>
<evidence type="ECO:0000256" key="3">
    <source>
        <dbReference type="HAMAP-Rule" id="MF_00197"/>
    </source>
</evidence>
<comment type="similarity">
    <text evidence="1 3">Belongs to the diaminopimelate epimerase family.</text>
</comment>
<feature type="binding site" evidence="3">
    <location>
        <position position="46"/>
    </location>
    <ligand>
        <name>substrate</name>
    </ligand>
</feature>
<comment type="caution">
    <text evidence="5">The sequence shown here is derived from an EMBL/GenBank/DDBJ whole genome shotgun (WGS) entry which is preliminary data.</text>
</comment>
<comment type="pathway">
    <text evidence="3">Amino-acid biosynthesis; L-lysine biosynthesis via DAP pathway; DL-2,6-diaminopimelate from LL-2,6-diaminopimelate: step 1/1.</text>
</comment>
<comment type="subcellular location">
    <subcellularLocation>
        <location evidence="3">Cytoplasm</location>
    </subcellularLocation>
</comment>
<evidence type="ECO:0000313" key="5">
    <source>
        <dbReference type="EMBL" id="MBS4081019.1"/>
    </source>
</evidence>
<feature type="site" description="Could be important to modulate the pK values of the two catalytic cysteine residues" evidence="3">
    <location>
        <position position="201"/>
    </location>
</feature>